<evidence type="ECO:0000313" key="3">
    <source>
        <dbReference type="Proteomes" id="UP001177003"/>
    </source>
</evidence>
<reference evidence="2" key="1">
    <citation type="submission" date="2023-04" db="EMBL/GenBank/DDBJ databases">
        <authorList>
            <person name="Vijverberg K."/>
            <person name="Xiong W."/>
            <person name="Schranz E."/>
        </authorList>
    </citation>
    <scope>NUCLEOTIDE SEQUENCE</scope>
</reference>
<keyword evidence="1" id="KW-0472">Membrane</keyword>
<sequence>MAPLINRFPAPYSTLKLRFGKVGEIFWVSCFWSVFFSCEMSASIISHRWRRRRRTIVVVPSSVIEDPGLHICNRSNRYSQIPMKTDNQWYSEIDECMCRLLNHKIGGSGGGGVIWSKEWKGSVAGAQMKFKDKRPYTSQEGQCCGCYPRIGQQGLWNGYC</sequence>
<evidence type="ECO:0000313" key="2">
    <source>
        <dbReference type="EMBL" id="CAI9281914.1"/>
    </source>
</evidence>
<dbReference type="AlphaFoldDB" id="A0AA35YXN3"/>
<evidence type="ECO:0000256" key="1">
    <source>
        <dbReference type="SAM" id="Phobius"/>
    </source>
</evidence>
<keyword evidence="1" id="KW-1133">Transmembrane helix</keyword>
<accession>A0AA35YXN3</accession>
<keyword evidence="1" id="KW-0812">Transmembrane</keyword>
<feature type="transmembrane region" description="Helical" evidence="1">
    <location>
        <begin position="25"/>
        <end position="45"/>
    </location>
</feature>
<dbReference type="Proteomes" id="UP001177003">
    <property type="component" value="Chromosome 4"/>
</dbReference>
<protein>
    <submittedName>
        <fullName evidence="2">Uncharacterized protein</fullName>
    </submittedName>
</protein>
<organism evidence="2 3">
    <name type="scientific">Lactuca saligna</name>
    <name type="common">Willowleaf lettuce</name>
    <dbReference type="NCBI Taxonomy" id="75948"/>
    <lineage>
        <taxon>Eukaryota</taxon>
        <taxon>Viridiplantae</taxon>
        <taxon>Streptophyta</taxon>
        <taxon>Embryophyta</taxon>
        <taxon>Tracheophyta</taxon>
        <taxon>Spermatophyta</taxon>
        <taxon>Magnoliopsida</taxon>
        <taxon>eudicotyledons</taxon>
        <taxon>Gunneridae</taxon>
        <taxon>Pentapetalae</taxon>
        <taxon>asterids</taxon>
        <taxon>campanulids</taxon>
        <taxon>Asterales</taxon>
        <taxon>Asteraceae</taxon>
        <taxon>Cichorioideae</taxon>
        <taxon>Cichorieae</taxon>
        <taxon>Lactucinae</taxon>
        <taxon>Lactuca</taxon>
    </lineage>
</organism>
<proteinExistence type="predicted"/>
<dbReference type="EMBL" id="OX465080">
    <property type="protein sequence ID" value="CAI9281914.1"/>
    <property type="molecule type" value="Genomic_DNA"/>
</dbReference>
<name>A0AA35YXN3_LACSI</name>
<keyword evidence="3" id="KW-1185">Reference proteome</keyword>
<gene>
    <name evidence="2" type="ORF">LSALG_LOCUS21581</name>
</gene>